<feature type="domain" description="Peptidase S8/S53" evidence="9">
    <location>
        <begin position="148"/>
        <end position="354"/>
    </location>
</feature>
<feature type="compositionally biased region" description="Low complexity" evidence="6">
    <location>
        <begin position="381"/>
        <end position="393"/>
    </location>
</feature>
<dbReference type="PRINTS" id="PR00723">
    <property type="entry name" value="SUBTILISIN"/>
</dbReference>
<keyword evidence="8" id="KW-0732">Signal</keyword>
<evidence type="ECO:0000313" key="11">
    <source>
        <dbReference type="Proteomes" id="UP001183226"/>
    </source>
</evidence>
<feature type="signal peptide" evidence="8">
    <location>
        <begin position="1"/>
        <end position="45"/>
    </location>
</feature>
<keyword evidence="11" id="KW-1185">Reference proteome</keyword>
<keyword evidence="4" id="KW-0720">Serine protease</keyword>
<dbReference type="Proteomes" id="UP001183226">
    <property type="component" value="Unassembled WGS sequence"/>
</dbReference>
<feature type="transmembrane region" description="Helical" evidence="7">
    <location>
        <begin position="411"/>
        <end position="430"/>
    </location>
</feature>
<protein>
    <submittedName>
        <fullName evidence="10">S8 family serine peptidase</fullName>
    </submittedName>
</protein>
<keyword evidence="3" id="KW-0378">Hydrolase</keyword>
<comment type="similarity">
    <text evidence="1 5">Belongs to the peptidase S8 family.</text>
</comment>
<keyword evidence="7" id="KW-1133">Transmembrane helix</keyword>
<feature type="compositionally biased region" description="Low complexity" evidence="6">
    <location>
        <begin position="56"/>
        <end position="76"/>
    </location>
</feature>
<dbReference type="PROSITE" id="PS51892">
    <property type="entry name" value="SUBTILASE"/>
    <property type="match status" value="1"/>
</dbReference>
<keyword evidence="7" id="KW-0472">Membrane</keyword>
<keyword evidence="2" id="KW-0645">Protease</keyword>
<evidence type="ECO:0000256" key="4">
    <source>
        <dbReference type="ARBA" id="ARBA00022825"/>
    </source>
</evidence>
<evidence type="ECO:0000256" key="3">
    <source>
        <dbReference type="ARBA" id="ARBA00022801"/>
    </source>
</evidence>
<evidence type="ECO:0000256" key="6">
    <source>
        <dbReference type="SAM" id="MobiDB-lite"/>
    </source>
</evidence>
<comment type="caution">
    <text evidence="5">Lacks conserved residue(s) required for the propagation of feature annotation.</text>
</comment>
<feature type="region of interest" description="Disordered" evidence="6">
    <location>
        <begin position="370"/>
        <end position="393"/>
    </location>
</feature>
<dbReference type="InterPro" id="IPR000209">
    <property type="entry name" value="Peptidase_S8/S53_dom"/>
</dbReference>
<dbReference type="InterPro" id="IPR050131">
    <property type="entry name" value="Peptidase_S8_subtilisin-like"/>
</dbReference>
<dbReference type="EMBL" id="JAVREK010000028">
    <property type="protein sequence ID" value="MDT0304700.1"/>
    <property type="molecule type" value="Genomic_DNA"/>
</dbReference>
<reference evidence="11" key="1">
    <citation type="submission" date="2023-07" db="EMBL/GenBank/DDBJ databases">
        <title>30 novel species of actinomycetes from the DSMZ collection.</title>
        <authorList>
            <person name="Nouioui I."/>
        </authorList>
    </citation>
    <scope>NUCLEOTIDE SEQUENCE [LARGE SCALE GENOMIC DNA]</scope>
    <source>
        <strain evidence="11">DSM 45055</strain>
    </source>
</reference>
<feature type="region of interest" description="Disordered" evidence="6">
    <location>
        <begin position="41"/>
        <end position="79"/>
    </location>
</feature>
<dbReference type="Gene3D" id="3.40.50.200">
    <property type="entry name" value="Peptidase S8/S53 domain"/>
    <property type="match status" value="1"/>
</dbReference>
<proteinExistence type="inferred from homology"/>
<dbReference type="PANTHER" id="PTHR43806:SF11">
    <property type="entry name" value="CEREVISIN-RELATED"/>
    <property type="match status" value="1"/>
</dbReference>
<comment type="caution">
    <text evidence="10">The sequence shown here is derived from an EMBL/GenBank/DDBJ whole genome shotgun (WGS) entry which is preliminary data.</text>
</comment>
<organism evidence="10 11">
    <name type="scientific">Streptomonospora wellingtoniae</name>
    <dbReference type="NCBI Taxonomy" id="3075544"/>
    <lineage>
        <taxon>Bacteria</taxon>
        <taxon>Bacillati</taxon>
        <taxon>Actinomycetota</taxon>
        <taxon>Actinomycetes</taxon>
        <taxon>Streptosporangiales</taxon>
        <taxon>Nocardiopsidaceae</taxon>
        <taxon>Streptomonospora</taxon>
    </lineage>
</organism>
<dbReference type="InterPro" id="IPR015500">
    <property type="entry name" value="Peptidase_S8_subtilisin-rel"/>
</dbReference>
<dbReference type="Pfam" id="PF00082">
    <property type="entry name" value="Peptidase_S8"/>
    <property type="match status" value="1"/>
</dbReference>
<dbReference type="SUPFAM" id="SSF52743">
    <property type="entry name" value="Subtilisin-like"/>
    <property type="match status" value="1"/>
</dbReference>
<feature type="chain" id="PRO_5045332320" evidence="8">
    <location>
        <begin position="46"/>
        <end position="462"/>
    </location>
</feature>
<dbReference type="PANTHER" id="PTHR43806">
    <property type="entry name" value="PEPTIDASE S8"/>
    <property type="match status" value="1"/>
</dbReference>
<evidence type="ECO:0000256" key="7">
    <source>
        <dbReference type="SAM" id="Phobius"/>
    </source>
</evidence>
<sequence length="462" mass="44075">MRRYRALLSAPRTFPAPAAAASRGRAIAAAAVAALLLGTAPPAAAASQQDSPPPEGASAQASPSGEAESSSGSASGNPQALPQVAEFAGADAACVQSSSAEVSRTPWTEVSLGLEEARGMSEGSGVTVAVLAPAVAADGPALSDAVSGGSGEDCRGYGTLLAGIVAARPVAGSGFTGVAPAAEVVAVPTGDARTGAVTSGEIASSIGEAVEAGADVVLVGTAAWEAGAALSDAVADAAAADALVVAPATTAPQGESLPGYPAQDPAVLSVGSYGPDGAPLLSSPLPLGEGGQTARTDVTAPGAQVMGVGPGGGHYVGGGDGTAAAFAAGTAALVRAREPGLSAEKVRRRLTATALGAVLGAGADTVGRGPIDPAGALTGSPQAPEAPAAEGARFAAAPPAEGTWDRPVTTAVAGGAAFLIVLCALGAVVLRKGRARAWRPAAAGERISPDDAEGVGPGPEPR</sequence>
<dbReference type="InterPro" id="IPR036852">
    <property type="entry name" value="Peptidase_S8/S53_dom_sf"/>
</dbReference>
<name>A0ABU2KZH0_9ACTN</name>
<gene>
    <name evidence="10" type="ORF">RM446_21480</name>
</gene>
<feature type="region of interest" description="Disordered" evidence="6">
    <location>
        <begin position="439"/>
        <end position="462"/>
    </location>
</feature>
<evidence type="ECO:0000259" key="9">
    <source>
        <dbReference type="Pfam" id="PF00082"/>
    </source>
</evidence>
<dbReference type="RefSeq" id="WP_311547204.1">
    <property type="nucleotide sequence ID" value="NZ_JAVREK010000028.1"/>
</dbReference>
<evidence type="ECO:0000256" key="2">
    <source>
        <dbReference type="ARBA" id="ARBA00022670"/>
    </source>
</evidence>
<evidence type="ECO:0000256" key="8">
    <source>
        <dbReference type="SAM" id="SignalP"/>
    </source>
</evidence>
<accession>A0ABU2KZH0</accession>
<evidence type="ECO:0000256" key="5">
    <source>
        <dbReference type="PROSITE-ProRule" id="PRU01240"/>
    </source>
</evidence>
<evidence type="ECO:0000256" key="1">
    <source>
        <dbReference type="ARBA" id="ARBA00011073"/>
    </source>
</evidence>
<keyword evidence="7" id="KW-0812">Transmembrane</keyword>
<evidence type="ECO:0000313" key="10">
    <source>
        <dbReference type="EMBL" id="MDT0304700.1"/>
    </source>
</evidence>